<keyword evidence="1" id="KW-0479">Metal-binding</keyword>
<evidence type="ECO:0000259" key="7">
    <source>
        <dbReference type="Pfam" id="PF23121"/>
    </source>
</evidence>
<dbReference type="PANTHER" id="PTHR33304">
    <property type="match status" value="1"/>
</dbReference>
<organism evidence="8 9">
    <name type="scientific">Platanthera guangdongensis</name>
    <dbReference type="NCBI Taxonomy" id="2320717"/>
    <lineage>
        <taxon>Eukaryota</taxon>
        <taxon>Viridiplantae</taxon>
        <taxon>Streptophyta</taxon>
        <taxon>Embryophyta</taxon>
        <taxon>Tracheophyta</taxon>
        <taxon>Spermatophyta</taxon>
        <taxon>Magnoliopsida</taxon>
        <taxon>Liliopsida</taxon>
        <taxon>Asparagales</taxon>
        <taxon>Orchidaceae</taxon>
        <taxon>Orchidoideae</taxon>
        <taxon>Orchideae</taxon>
        <taxon>Orchidinae</taxon>
        <taxon>Platanthera</taxon>
    </lineage>
</organism>
<feature type="compositionally biased region" description="Basic and acidic residues" evidence="6">
    <location>
        <begin position="348"/>
        <end position="359"/>
    </location>
</feature>
<accession>A0ABR2LSY8</accession>
<comment type="caution">
    <text evidence="8">The sequence shown here is derived from an EMBL/GenBank/DDBJ whole genome shotgun (WGS) entry which is preliminary data.</text>
</comment>
<dbReference type="PANTHER" id="PTHR33304:SF49">
    <property type="entry name" value="OS12G0161500 PROTEIN"/>
    <property type="match status" value="1"/>
</dbReference>
<keyword evidence="9" id="KW-1185">Reference proteome</keyword>
<dbReference type="InterPro" id="IPR011011">
    <property type="entry name" value="Znf_FYVE_PHD"/>
</dbReference>
<keyword evidence="4" id="KW-0805">Transcription regulation</keyword>
<evidence type="ECO:0000256" key="5">
    <source>
        <dbReference type="ARBA" id="ARBA00023163"/>
    </source>
</evidence>
<evidence type="ECO:0000313" key="8">
    <source>
        <dbReference type="EMBL" id="KAK8948137.1"/>
    </source>
</evidence>
<evidence type="ECO:0000313" key="9">
    <source>
        <dbReference type="Proteomes" id="UP001412067"/>
    </source>
</evidence>
<keyword evidence="3" id="KW-0862">Zinc</keyword>
<dbReference type="InterPro" id="IPR056280">
    <property type="entry name" value="AIPP2-like_SPOC"/>
</dbReference>
<reference evidence="8 9" key="1">
    <citation type="journal article" date="2022" name="Nat. Plants">
        <title>Genomes of leafy and leafless Platanthera orchids illuminate the evolution of mycoheterotrophy.</title>
        <authorList>
            <person name="Li M.H."/>
            <person name="Liu K.W."/>
            <person name="Li Z."/>
            <person name="Lu H.C."/>
            <person name="Ye Q.L."/>
            <person name="Zhang D."/>
            <person name="Wang J.Y."/>
            <person name="Li Y.F."/>
            <person name="Zhong Z.M."/>
            <person name="Liu X."/>
            <person name="Yu X."/>
            <person name="Liu D.K."/>
            <person name="Tu X.D."/>
            <person name="Liu B."/>
            <person name="Hao Y."/>
            <person name="Liao X.Y."/>
            <person name="Jiang Y.T."/>
            <person name="Sun W.H."/>
            <person name="Chen J."/>
            <person name="Chen Y.Q."/>
            <person name="Ai Y."/>
            <person name="Zhai J.W."/>
            <person name="Wu S.S."/>
            <person name="Zhou Z."/>
            <person name="Hsiao Y.Y."/>
            <person name="Wu W.L."/>
            <person name="Chen Y.Y."/>
            <person name="Lin Y.F."/>
            <person name="Hsu J.L."/>
            <person name="Li C.Y."/>
            <person name="Wang Z.W."/>
            <person name="Zhao X."/>
            <person name="Zhong W.Y."/>
            <person name="Ma X.K."/>
            <person name="Ma L."/>
            <person name="Huang J."/>
            <person name="Chen G.Z."/>
            <person name="Huang M.Z."/>
            <person name="Huang L."/>
            <person name="Peng D.H."/>
            <person name="Luo Y.B."/>
            <person name="Zou S.Q."/>
            <person name="Chen S.P."/>
            <person name="Lan S."/>
            <person name="Tsai W.C."/>
            <person name="Van de Peer Y."/>
            <person name="Liu Z.J."/>
        </authorList>
    </citation>
    <scope>NUCLEOTIDE SEQUENCE [LARGE SCALE GENOMIC DNA]</scope>
    <source>
        <strain evidence="8">Lor288</strain>
    </source>
</reference>
<dbReference type="InterPro" id="IPR013083">
    <property type="entry name" value="Znf_RING/FYVE/PHD"/>
</dbReference>
<dbReference type="InterPro" id="IPR049914">
    <property type="entry name" value="PHD1-3/5-6"/>
</dbReference>
<proteinExistence type="predicted"/>
<evidence type="ECO:0000256" key="2">
    <source>
        <dbReference type="ARBA" id="ARBA00022771"/>
    </source>
</evidence>
<dbReference type="Proteomes" id="UP001412067">
    <property type="component" value="Unassembled WGS sequence"/>
</dbReference>
<evidence type="ECO:0000256" key="3">
    <source>
        <dbReference type="ARBA" id="ARBA00022833"/>
    </source>
</evidence>
<name>A0ABR2LSY8_9ASPA</name>
<sequence>MDSSLVRSHLTILALFNFGDELGAFRASQRANAPTDVWAFVLAAARQSKFRGSASKVASEVGLPALAQFLKGGVCPSSGEQSGLQESAVSIAHSPKARALLRERTSSRLGNICWQCGDIGISEALLYCSRCKSNPRHSYCLHELMFNYGLDELPEDLSAGISWLCEDCMIKFPNFTSQARFPECSPRLLLHCSGRTTIGPKDACQVIGAVNDHSVNPQDQHLITNVRIVSSVNLDNHVSYDTKKETLSCRNGGEPGTVNPLSCAELSEDGVGEYGTENPESKSFMPLEKDESSNSIHPVHSQNTDIQFQAIRIPVTSVEAHDMQLFKQTSDFDTGGLGAGRSSPCSGPREDEVKDSEKGRLRRRGSTLLAKEYLDSFRPLGDGKRRRRGKRSRLILLSKLDNYHFLFDGKGTNSSFAVQSLPCTPVEPFGREIIERPTSCTTYRIGAERSSIRYKKKKYKFGKYRKNISKERKSKLPAKDEFGNYYPYGQSTNVSCTVKRVAITSVEPYNTHAMGRTLTGDVNKLTPLNSSACFGGLIPGAKVHSTSEDECASASSSIEPSACFELKPVQAGHCKEKLLRRKYIKSGMKMVDSTHPLSDGQSISVETLDNQGIDASDAVRSSSIPPAMKDQMRMKRMIPPAKGESDNDLETNILFASDGQTEEVEINQYGKEKKDRRRLILNDDNDFSSLHTITDSQGNSKMFADKSLPGGTVVISDVKTGWRTDMNDQMNFSCSQAFHLLPIVSHVWRGTFSINKREFGPFRAHLSSRACEKACNLARKLPLVLYMQMLPRLVGWPNSFKASAPTDDSVALYFSPESDRAESSLDEVVDDIINNDLMLSFQFDEVELLIFSSFVLPQRSQILYGKYYAWGVFKRRSAQVCSSPAVSHALPDGVSRRNEAKGNVDMLLLKDHAEEINYLPFGSPSIRSK</sequence>
<dbReference type="Gene3D" id="3.30.40.10">
    <property type="entry name" value="Zinc/RING finger domain, C3HC4 (zinc finger)"/>
    <property type="match status" value="1"/>
</dbReference>
<evidence type="ECO:0000256" key="6">
    <source>
        <dbReference type="SAM" id="MobiDB-lite"/>
    </source>
</evidence>
<dbReference type="EMBL" id="JBBWWR010000016">
    <property type="protein sequence ID" value="KAK8948137.1"/>
    <property type="molecule type" value="Genomic_DNA"/>
</dbReference>
<evidence type="ECO:0000256" key="4">
    <source>
        <dbReference type="ARBA" id="ARBA00023015"/>
    </source>
</evidence>
<dbReference type="Pfam" id="PF23121">
    <property type="entry name" value="SPOC_AIPP2"/>
    <property type="match status" value="1"/>
</dbReference>
<keyword evidence="5" id="KW-0804">Transcription</keyword>
<protein>
    <recommendedName>
        <fullName evidence="7">AIPP2-like SPOC-like domain-containing protein</fullName>
    </recommendedName>
</protein>
<gene>
    <name evidence="8" type="ORF">KSP40_PGU010617</name>
</gene>
<feature type="domain" description="AIPP2-like SPOC-like" evidence="7">
    <location>
        <begin position="748"/>
        <end position="873"/>
    </location>
</feature>
<keyword evidence="2" id="KW-0863">Zinc-finger</keyword>
<feature type="region of interest" description="Disordered" evidence="6">
    <location>
        <begin position="330"/>
        <end position="361"/>
    </location>
</feature>
<dbReference type="SUPFAM" id="SSF57903">
    <property type="entry name" value="FYVE/PHD zinc finger"/>
    <property type="match status" value="1"/>
</dbReference>
<evidence type="ECO:0000256" key="1">
    <source>
        <dbReference type="ARBA" id="ARBA00022723"/>
    </source>
</evidence>
<feature type="region of interest" description="Disordered" evidence="6">
    <location>
        <begin position="269"/>
        <end position="298"/>
    </location>
</feature>